<gene>
    <name evidence="2" type="ORF">LPLAT_LOCUS4889</name>
</gene>
<evidence type="ECO:0008006" key="4">
    <source>
        <dbReference type="Google" id="ProtNLM"/>
    </source>
</evidence>
<evidence type="ECO:0000256" key="1">
    <source>
        <dbReference type="SAM" id="Phobius"/>
    </source>
</evidence>
<dbReference type="EMBL" id="OZ034838">
    <property type="protein sequence ID" value="CAL1679160.1"/>
    <property type="molecule type" value="Genomic_DNA"/>
</dbReference>
<dbReference type="AlphaFoldDB" id="A0AAV2NHF4"/>
<proteinExistence type="predicted"/>
<feature type="transmembrane region" description="Helical" evidence="1">
    <location>
        <begin position="32"/>
        <end position="54"/>
    </location>
</feature>
<sequence>MEFNIDYYYDSNRRLLSFLGQWPYQKPKEKRFFLLLMLIIVANAMFPQVAHFTICEDSQCIYQTLPPYMLVIMVLVKICTFYFNREKIKVLTDRLFIDWNMFEDQDEREIMKRYAETGRWYTLIYACK</sequence>
<accession>A0AAV2NHF4</accession>
<keyword evidence="3" id="KW-1185">Reference proteome</keyword>
<evidence type="ECO:0000313" key="2">
    <source>
        <dbReference type="EMBL" id="CAL1679160.1"/>
    </source>
</evidence>
<keyword evidence="1" id="KW-0812">Transmembrane</keyword>
<organism evidence="2 3">
    <name type="scientific">Lasius platythorax</name>
    <dbReference type="NCBI Taxonomy" id="488582"/>
    <lineage>
        <taxon>Eukaryota</taxon>
        <taxon>Metazoa</taxon>
        <taxon>Ecdysozoa</taxon>
        <taxon>Arthropoda</taxon>
        <taxon>Hexapoda</taxon>
        <taxon>Insecta</taxon>
        <taxon>Pterygota</taxon>
        <taxon>Neoptera</taxon>
        <taxon>Endopterygota</taxon>
        <taxon>Hymenoptera</taxon>
        <taxon>Apocrita</taxon>
        <taxon>Aculeata</taxon>
        <taxon>Formicoidea</taxon>
        <taxon>Formicidae</taxon>
        <taxon>Formicinae</taxon>
        <taxon>Lasius</taxon>
        <taxon>Lasius</taxon>
    </lineage>
</organism>
<keyword evidence="1" id="KW-1133">Transmembrane helix</keyword>
<dbReference type="Proteomes" id="UP001497644">
    <property type="component" value="Chromosome 15"/>
</dbReference>
<evidence type="ECO:0000313" key="3">
    <source>
        <dbReference type="Proteomes" id="UP001497644"/>
    </source>
</evidence>
<protein>
    <recommendedName>
        <fullName evidence="4">Odorant receptor</fullName>
    </recommendedName>
</protein>
<name>A0AAV2NHF4_9HYME</name>
<feature type="transmembrane region" description="Helical" evidence="1">
    <location>
        <begin position="66"/>
        <end position="84"/>
    </location>
</feature>
<keyword evidence="1" id="KW-0472">Membrane</keyword>
<reference evidence="2" key="1">
    <citation type="submission" date="2024-04" db="EMBL/GenBank/DDBJ databases">
        <authorList>
            <consortium name="Molecular Ecology Group"/>
        </authorList>
    </citation>
    <scope>NUCLEOTIDE SEQUENCE</scope>
</reference>